<reference evidence="4" key="1">
    <citation type="journal article" date="2012" name="Bioengineered">
        <title>Additional insights into the genome of the oleaginous model alga Nannochloropsis gaditana.</title>
        <authorList>
            <person name="Jinkerson R.E."/>
            <person name="Radakovits R."/>
            <person name="Posewitz M.C."/>
        </authorList>
    </citation>
    <scope>NUCLEOTIDE SEQUENCE</scope>
    <source>
        <strain evidence="4">CCMP526</strain>
    </source>
</reference>
<name>I2CRA1_NANGC</name>
<feature type="non-terminal residue" evidence="4">
    <location>
        <position position="1"/>
    </location>
</feature>
<reference evidence="4" key="2">
    <citation type="journal article" date="2012" name="Nat. Commun.">
        <title>Draft genome sequence and genetic transformation of the oleaginous alga Nannochloropis gaditana.</title>
        <authorList>
            <person name="Radakovits R."/>
            <person name="Jinkerson R.E."/>
            <person name="Fuerstenberg S.I."/>
            <person name="Tae H."/>
            <person name="Settlage R.E."/>
            <person name="Boore J.L."/>
            <person name="Posewitz M.C."/>
        </authorList>
    </citation>
    <scope>NUCLEOTIDE SEQUENCE</scope>
    <source>
        <strain evidence="4">CCMP526</strain>
    </source>
</reference>
<dbReference type="InterPro" id="IPR042460">
    <property type="entry name" value="DCN1-like_PONY"/>
</dbReference>
<dbReference type="PANTHER" id="PTHR12281">
    <property type="entry name" value="RP42 RELATED"/>
    <property type="match status" value="1"/>
</dbReference>
<dbReference type="GO" id="GO:0045116">
    <property type="term" value="P:protein neddylation"/>
    <property type="evidence" value="ECO:0007669"/>
    <property type="project" value="TreeGrafter"/>
</dbReference>
<dbReference type="AlphaFoldDB" id="I2CRA1"/>
<comment type="function">
    <text evidence="1">Neddylation of cullins play an essential role in the regulation of SCF-type complexes activity.</text>
</comment>
<dbReference type="Gene3D" id="1.10.238.10">
    <property type="entry name" value="EF-hand"/>
    <property type="match status" value="1"/>
</dbReference>
<dbReference type="PROSITE" id="PS51229">
    <property type="entry name" value="DCUN1"/>
    <property type="match status" value="1"/>
</dbReference>
<gene>
    <name evidence="4" type="ORF">NGATSA_3020600</name>
</gene>
<organism evidence="4">
    <name type="scientific">Nannochloropsis gaditana (strain CCMP526)</name>
    <name type="common">Green microalga</name>
    <name type="synonym">Microchloropsis gaditana</name>
    <dbReference type="NCBI Taxonomy" id="1093141"/>
    <lineage>
        <taxon>Eukaryota</taxon>
        <taxon>Sar</taxon>
        <taxon>Stramenopiles</taxon>
        <taxon>Ochrophyta</taxon>
        <taxon>Eustigmatophyceae</taxon>
        <taxon>Eustigmatales</taxon>
        <taxon>Monodopsidaceae</taxon>
        <taxon>Nannochloropsis</taxon>
    </lineage>
</organism>
<evidence type="ECO:0000259" key="3">
    <source>
        <dbReference type="PROSITE" id="PS51229"/>
    </source>
</evidence>
<dbReference type="EMBL" id="JU980371">
    <property type="protein sequence ID" value="AFJ69434.1"/>
    <property type="molecule type" value="mRNA"/>
</dbReference>
<feature type="region of interest" description="Disordered" evidence="2">
    <location>
        <begin position="266"/>
        <end position="297"/>
    </location>
</feature>
<evidence type="ECO:0000256" key="2">
    <source>
        <dbReference type="SAM" id="MobiDB-lite"/>
    </source>
</evidence>
<proteinExistence type="evidence at transcript level"/>
<dbReference type="PANTHER" id="PTHR12281:SF31">
    <property type="entry name" value="DCN1-LIKE PROTEIN 3"/>
    <property type="match status" value="1"/>
</dbReference>
<protein>
    <recommendedName>
        <fullName evidence="1">Defective in cullin neddylation protein</fullName>
    </recommendedName>
</protein>
<dbReference type="GO" id="GO:0031624">
    <property type="term" value="F:ubiquitin conjugating enzyme binding"/>
    <property type="evidence" value="ECO:0007669"/>
    <property type="project" value="TreeGrafter"/>
</dbReference>
<accession>I2CRA1</accession>
<dbReference type="InterPro" id="IPR005176">
    <property type="entry name" value="PONY_dom"/>
</dbReference>
<evidence type="ECO:0000313" key="4">
    <source>
        <dbReference type="EMBL" id="AFJ69434.1"/>
    </source>
</evidence>
<dbReference type="Gene3D" id="1.10.238.200">
    <property type="entry name" value="Cullin, PONY binding domain"/>
    <property type="match status" value="1"/>
</dbReference>
<sequence>GRGAKRVTAPSSDPLPSIPIIQPLTKKMRRSTGAAGATSKGGRGRASSSSSSSSSSAAAPGCDPSRVTALFDSFLPEDPDEDRQSLNQEGIIKFAKAVGIPDPEGDVRVLVLMWMLGARRRPGQISREEFEGSLRRMELDSLEKLRSRLLPTLDVDFLQGEDFKSFYRFAFLFSLEGTRRNIEKDMIVELLPLVIGRRSEYTSSFIAFLNETKKPEDMITADQWNQFYDFSTVYPSLEQLFKGYEEDSAWPLLLDSYVDYLKARHGGGGEGGGAAADTKSGKGGGGREMIGGASARK</sequence>
<dbReference type="InterPro" id="IPR014764">
    <property type="entry name" value="DCN-prot"/>
</dbReference>
<feature type="compositionally biased region" description="Low complexity" evidence="2">
    <location>
        <begin position="31"/>
        <end position="59"/>
    </location>
</feature>
<dbReference type="GO" id="GO:0097602">
    <property type="term" value="F:cullin family protein binding"/>
    <property type="evidence" value="ECO:0007669"/>
    <property type="project" value="TreeGrafter"/>
</dbReference>
<dbReference type="Pfam" id="PF03556">
    <property type="entry name" value="Cullin_binding"/>
    <property type="match status" value="1"/>
</dbReference>
<feature type="region of interest" description="Disordered" evidence="2">
    <location>
        <begin position="1"/>
        <end position="63"/>
    </location>
</feature>
<dbReference type="GO" id="GO:0032182">
    <property type="term" value="F:ubiquitin-like protein binding"/>
    <property type="evidence" value="ECO:0007669"/>
    <property type="project" value="TreeGrafter"/>
</dbReference>
<evidence type="ECO:0000256" key="1">
    <source>
        <dbReference type="RuleBase" id="RU410713"/>
    </source>
</evidence>
<feature type="domain" description="DCUN1" evidence="3">
    <location>
        <begin position="62"/>
        <end position="262"/>
    </location>
</feature>
<dbReference type="GO" id="GO:0000151">
    <property type="term" value="C:ubiquitin ligase complex"/>
    <property type="evidence" value="ECO:0007669"/>
    <property type="project" value="TreeGrafter"/>
</dbReference>
<feature type="compositionally biased region" description="Low complexity" evidence="2">
    <location>
        <begin position="10"/>
        <end position="23"/>
    </location>
</feature>